<sequence>MDMASKNSSKIKQIGVVGIGSFGATIANMLAEKNQVIVYARKSEVVDEINSQHQAQGRTLNPLIKATDDPEEICEACEVLFFMVPSSGFQEVARKFAPFLHPYHLIIHGTKGLCINLPFGQTLDTMKRLRRGQLLTMSEVIQQETVAVRVGCLAGPNLSLELSQGQPAATVIASKFNEVILEGQRLLRSDRFQVYGNSDIIGVELSGVLKNIIAIAAGALAGLGLGENAKGLLISRGMVEMVHLSNALGGSVKSVIGLAGIGDLVATCNSENSRNFTVGYRLAKGETLEQIQADMEEVAEGINTVKIIKAFLETADLRAPITENLYRVLFEDLEIEEALQFLMKYPFNVDVNFV</sequence>
<dbReference type="GO" id="GO:0006650">
    <property type="term" value="P:glycerophospholipid metabolic process"/>
    <property type="evidence" value="ECO:0007669"/>
    <property type="project" value="UniProtKB-UniRule"/>
</dbReference>
<dbReference type="InterPro" id="IPR013328">
    <property type="entry name" value="6PGD_dom2"/>
</dbReference>
<dbReference type="Gene3D" id="1.10.1040.10">
    <property type="entry name" value="N-(1-d-carboxylethyl)-l-norvaline Dehydrogenase, domain 2"/>
    <property type="match status" value="1"/>
</dbReference>
<dbReference type="PANTHER" id="PTHR11728:SF1">
    <property type="entry name" value="GLYCEROL-3-PHOSPHATE DEHYDROGENASE [NAD(+)] 2, CHLOROPLASTIC"/>
    <property type="match status" value="1"/>
</dbReference>
<keyword evidence="2 9" id="KW-0444">Lipid biosynthesis</keyword>
<evidence type="ECO:0000259" key="15">
    <source>
        <dbReference type="Pfam" id="PF01210"/>
    </source>
</evidence>
<accession>A0A1I2USH1</accession>
<evidence type="ECO:0000256" key="14">
    <source>
        <dbReference type="RuleBase" id="RU000439"/>
    </source>
</evidence>
<dbReference type="GO" id="GO:0046168">
    <property type="term" value="P:glycerol-3-phosphate catabolic process"/>
    <property type="evidence" value="ECO:0007669"/>
    <property type="project" value="InterPro"/>
</dbReference>
<dbReference type="Pfam" id="PF07479">
    <property type="entry name" value="NAD_Gly3P_dh_C"/>
    <property type="match status" value="1"/>
</dbReference>
<proteinExistence type="inferred from homology"/>
<comment type="pathway">
    <text evidence="9">Membrane lipid metabolism; glycerophospholipid metabolism.</text>
</comment>
<keyword evidence="9" id="KW-0963">Cytoplasm</keyword>
<evidence type="ECO:0000313" key="17">
    <source>
        <dbReference type="EMBL" id="SFG80084.1"/>
    </source>
</evidence>
<dbReference type="NCBIfam" id="NF000940">
    <property type="entry name" value="PRK00094.1-2"/>
    <property type="match status" value="1"/>
</dbReference>
<dbReference type="InterPro" id="IPR006109">
    <property type="entry name" value="G3P_DH_NAD-dep_C"/>
</dbReference>
<evidence type="ECO:0000256" key="9">
    <source>
        <dbReference type="HAMAP-Rule" id="MF_00394"/>
    </source>
</evidence>
<dbReference type="NCBIfam" id="NF000942">
    <property type="entry name" value="PRK00094.1-4"/>
    <property type="match status" value="1"/>
</dbReference>
<dbReference type="GO" id="GO:0141152">
    <property type="term" value="F:glycerol-3-phosphate dehydrogenase (NAD+) activity"/>
    <property type="evidence" value="ECO:0007669"/>
    <property type="project" value="RHEA"/>
</dbReference>
<dbReference type="EMBL" id="FOPC01000008">
    <property type="protein sequence ID" value="SFG80084.1"/>
    <property type="molecule type" value="Genomic_DNA"/>
</dbReference>
<feature type="binding site" evidence="9">
    <location>
        <position position="210"/>
    </location>
    <ligand>
        <name>sn-glycerol 3-phosphate</name>
        <dbReference type="ChEBI" id="CHEBI:57597"/>
    </ligand>
</feature>
<comment type="caution">
    <text evidence="9">Lacks conserved residue(s) required for the propagation of feature annotation.</text>
</comment>
<feature type="binding site" evidence="9">
    <location>
        <position position="21"/>
    </location>
    <ligand>
        <name>NADPH</name>
        <dbReference type="ChEBI" id="CHEBI:57783"/>
    </ligand>
</feature>
<feature type="binding site" evidence="9">
    <location>
        <position position="275"/>
    </location>
    <ligand>
        <name>sn-glycerol 3-phosphate</name>
        <dbReference type="ChEBI" id="CHEBI:57597"/>
    </ligand>
</feature>
<comment type="catalytic activity">
    <reaction evidence="9">
        <text>sn-glycerol 3-phosphate + NAD(+) = dihydroxyacetone phosphate + NADH + H(+)</text>
        <dbReference type="Rhea" id="RHEA:11092"/>
        <dbReference type="ChEBI" id="CHEBI:15378"/>
        <dbReference type="ChEBI" id="CHEBI:57540"/>
        <dbReference type="ChEBI" id="CHEBI:57597"/>
        <dbReference type="ChEBI" id="CHEBI:57642"/>
        <dbReference type="ChEBI" id="CHEBI:57945"/>
        <dbReference type="EC" id="1.1.1.94"/>
    </reaction>
</comment>
<dbReference type="GO" id="GO:0141153">
    <property type="term" value="F:glycerol-3-phosphate dehydrogenase (NADP+) activity"/>
    <property type="evidence" value="ECO:0007669"/>
    <property type="project" value="RHEA"/>
</dbReference>
<feature type="binding site" evidence="9">
    <location>
        <position position="22"/>
    </location>
    <ligand>
        <name>NADPH</name>
        <dbReference type="ChEBI" id="CHEBI:57783"/>
    </ligand>
</feature>
<evidence type="ECO:0000256" key="3">
    <source>
        <dbReference type="ARBA" id="ARBA00022857"/>
    </source>
</evidence>
<gene>
    <name evidence="9" type="primary">gpsA</name>
    <name evidence="17" type="ORF">SAMN04487988_108109</name>
</gene>
<dbReference type="STRING" id="435880.SAMN04487988_108109"/>
<dbReference type="SUPFAM" id="SSF48179">
    <property type="entry name" value="6-phosphogluconate dehydrogenase C-terminal domain-like"/>
    <property type="match status" value="1"/>
</dbReference>
<feature type="binding site" evidence="9">
    <location>
        <position position="298"/>
    </location>
    <ligand>
        <name>NADPH</name>
        <dbReference type="ChEBI" id="CHEBI:57783"/>
    </ligand>
</feature>
<dbReference type="PRINTS" id="PR00077">
    <property type="entry name" value="GPDHDRGNASE"/>
</dbReference>
<evidence type="ECO:0000256" key="1">
    <source>
        <dbReference type="ARBA" id="ARBA00011009"/>
    </source>
</evidence>
<dbReference type="Proteomes" id="UP000199642">
    <property type="component" value="Unassembled WGS sequence"/>
</dbReference>
<dbReference type="FunFam" id="1.10.1040.10:FF:000001">
    <property type="entry name" value="Glycerol-3-phosphate dehydrogenase [NAD(P)+]"/>
    <property type="match status" value="1"/>
</dbReference>
<keyword evidence="5 9" id="KW-0520">NAD</keyword>
<comment type="function">
    <text evidence="9">Catalyzes the reduction of the glycolytic intermediate dihydroxyacetone phosphate (DHAP) to sn-glycerol 3-phosphate (G3P), the key precursor for phospholipid synthesis.</text>
</comment>
<dbReference type="InterPro" id="IPR011128">
    <property type="entry name" value="G3P_DH_NAD-dep_N"/>
</dbReference>
<feature type="active site" description="Proton acceptor" evidence="9 10">
    <location>
        <position position="210"/>
    </location>
</feature>
<evidence type="ECO:0000256" key="13">
    <source>
        <dbReference type="RuleBase" id="RU000437"/>
    </source>
</evidence>
<dbReference type="InterPro" id="IPR036291">
    <property type="entry name" value="NAD(P)-bd_dom_sf"/>
</dbReference>
<feature type="binding site" evidence="9">
    <location>
        <position position="42"/>
    </location>
    <ligand>
        <name>NADPH</name>
        <dbReference type="ChEBI" id="CHEBI:57783"/>
    </ligand>
</feature>
<dbReference type="Gene3D" id="3.40.50.720">
    <property type="entry name" value="NAD(P)-binding Rossmann-like Domain"/>
    <property type="match status" value="1"/>
</dbReference>
<keyword evidence="9" id="KW-0547">Nucleotide-binding</keyword>
<feature type="binding site" evidence="9">
    <location>
        <position position="300"/>
    </location>
    <ligand>
        <name>NADPH</name>
        <dbReference type="ChEBI" id="CHEBI:57783"/>
    </ligand>
</feature>
<feature type="domain" description="Glycerol-3-phosphate dehydrogenase NAD-dependent N-terminal" evidence="15">
    <location>
        <begin position="13"/>
        <end position="177"/>
    </location>
</feature>
<protein>
    <recommendedName>
        <fullName evidence="9">Glycerol-3-phosphate dehydrogenase [NAD(P)+]</fullName>
        <ecNumber evidence="9">1.1.1.94</ecNumber>
    </recommendedName>
    <alternativeName>
        <fullName evidence="9">NAD(P)(+)-dependent glycerol-3-phosphate dehydrogenase</fullName>
    </alternativeName>
    <alternativeName>
        <fullName evidence="9">NAD(P)H-dependent dihydroxyacetone-phosphate reductase</fullName>
    </alternativeName>
</protein>
<dbReference type="EC" id="1.1.1.94" evidence="9"/>
<comment type="catalytic activity">
    <reaction evidence="9 14">
        <text>sn-glycerol 3-phosphate + NADP(+) = dihydroxyacetone phosphate + NADPH + H(+)</text>
        <dbReference type="Rhea" id="RHEA:11096"/>
        <dbReference type="ChEBI" id="CHEBI:15378"/>
        <dbReference type="ChEBI" id="CHEBI:57597"/>
        <dbReference type="ChEBI" id="CHEBI:57642"/>
        <dbReference type="ChEBI" id="CHEBI:57783"/>
        <dbReference type="ChEBI" id="CHEBI:58349"/>
        <dbReference type="EC" id="1.1.1.94"/>
    </reaction>
</comment>
<evidence type="ECO:0000313" key="18">
    <source>
        <dbReference type="Proteomes" id="UP000199642"/>
    </source>
</evidence>
<feature type="binding site" evidence="9">
    <location>
        <position position="159"/>
    </location>
    <ligand>
        <name>NADPH</name>
        <dbReference type="ChEBI" id="CHEBI:57783"/>
    </ligand>
</feature>
<feature type="binding site" evidence="11">
    <location>
        <position position="111"/>
    </location>
    <ligand>
        <name>substrate</name>
    </ligand>
</feature>
<dbReference type="InterPro" id="IPR008927">
    <property type="entry name" value="6-PGluconate_DH-like_C_sf"/>
</dbReference>
<feature type="binding site" evidence="9">
    <location>
        <position position="274"/>
    </location>
    <ligand>
        <name>sn-glycerol 3-phosphate</name>
        <dbReference type="ChEBI" id="CHEBI:57597"/>
    </ligand>
</feature>
<feature type="binding site" evidence="9">
    <location>
        <position position="41"/>
    </location>
    <ligand>
        <name>NADPH</name>
        <dbReference type="ChEBI" id="CHEBI:57783"/>
    </ligand>
</feature>
<dbReference type="GO" id="GO:0051287">
    <property type="term" value="F:NAD binding"/>
    <property type="evidence" value="ECO:0007669"/>
    <property type="project" value="InterPro"/>
</dbReference>
<dbReference type="AlphaFoldDB" id="A0A1I2USH1"/>
<evidence type="ECO:0000256" key="5">
    <source>
        <dbReference type="ARBA" id="ARBA00023027"/>
    </source>
</evidence>
<feature type="binding site" evidence="9">
    <location>
        <position position="111"/>
    </location>
    <ligand>
        <name>NADPH</name>
        <dbReference type="ChEBI" id="CHEBI:57783"/>
    </ligand>
</feature>
<organism evidence="17 18">
    <name type="scientific">Algoriphagus hitonicola</name>
    <dbReference type="NCBI Taxonomy" id="435880"/>
    <lineage>
        <taxon>Bacteria</taxon>
        <taxon>Pseudomonadati</taxon>
        <taxon>Bacteroidota</taxon>
        <taxon>Cytophagia</taxon>
        <taxon>Cytophagales</taxon>
        <taxon>Cyclobacteriaceae</taxon>
        <taxon>Algoriphagus</taxon>
    </lineage>
</organism>
<dbReference type="PROSITE" id="PS00957">
    <property type="entry name" value="NAD_G3PDH"/>
    <property type="match status" value="1"/>
</dbReference>
<evidence type="ECO:0000256" key="11">
    <source>
        <dbReference type="PIRSR" id="PIRSR000114-2"/>
    </source>
</evidence>
<feature type="binding site" evidence="11">
    <location>
        <begin position="274"/>
        <end position="275"/>
    </location>
    <ligand>
        <name>substrate</name>
    </ligand>
</feature>
<keyword evidence="4 9" id="KW-0560">Oxidoreductase</keyword>
<dbReference type="PANTHER" id="PTHR11728">
    <property type="entry name" value="GLYCEROL-3-PHOSPHATE DEHYDROGENASE"/>
    <property type="match status" value="1"/>
</dbReference>
<name>A0A1I2USH1_9BACT</name>
<keyword evidence="3 9" id="KW-0521">NADP</keyword>
<evidence type="ECO:0000256" key="2">
    <source>
        <dbReference type="ARBA" id="ARBA00022516"/>
    </source>
</evidence>
<evidence type="ECO:0000256" key="6">
    <source>
        <dbReference type="ARBA" id="ARBA00023098"/>
    </source>
</evidence>
<feature type="binding site" evidence="9">
    <location>
        <position position="155"/>
    </location>
    <ligand>
        <name>sn-glycerol 3-phosphate</name>
        <dbReference type="ChEBI" id="CHEBI:57597"/>
    </ligand>
</feature>
<dbReference type="InterPro" id="IPR006168">
    <property type="entry name" value="G3P_DH_NAD-dep"/>
</dbReference>
<keyword evidence="7 9" id="KW-0594">Phospholipid biosynthesis</keyword>
<dbReference type="GO" id="GO:0008654">
    <property type="term" value="P:phospholipid biosynthetic process"/>
    <property type="evidence" value="ECO:0007669"/>
    <property type="project" value="UniProtKB-KW"/>
</dbReference>
<evidence type="ECO:0000256" key="4">
    <source>
        <dbReference type="ARBA" id="ARBA00023002"/>
    </source>
</evidence>
<evidence type="ECO:0000259" key="16">
    <source>
        <dbReference type="Pfam" id="PF07479"/>
    </source>
</evidence>
<dbReference type="UniPathway" id="UPA00940"/>
<feature type="domain" description="Glycerol-3-phosphate dehydrogenase NAD-dependent C-terminal" evidence="16">
    <location>
        <begin position="199"/>
        <end position="339"/>
    </location>
</feature>
<feature type="binding site" evidence="12">
    <location>
        <position position="274"/>
    </location>
    <ligand>
        <name>NAD(+)</name>
        <dbReference type="ChEBI" id="CHEBI:57540"/>
    </ligand>
</feature>
<dbReference type="Pfam" id="PF01210">
    <property type="entry name" value="NAD_Gly3P_dh_N"/>
    <property type="match status" value="1"/>
</dbReference>
<evidence type="ECO:0000256" key="7">
    <source>
        <dbReference type="ARBA" id="ARBA00023209"/>
    </source>
</evidence>
<dbReference type="GO" id="GO:0005829">
    <property type="term" value="C:cytosol"/>
    <property type="evidence" value="ECO:0007669"/>
    <property type="project" value="TreeGrafter"/>
</dbReference>
<dbReference type="HAMAP" id="MF_00394">
    <property type="entry name" value="NAD_Glyc3P_dehydrog"/>
    <property type="match status" value="1"/>
</dbReference>
<comment type="subcellular location">
    <subcellularLocation>
        <location evidence="9">Cytoplasm</location>
    </subcellularLocation>
</comment>
<keyword evidence="6 9" id="KW-0443">Lipid metabolism</keyword>
<evidence type="ECO:0000256" key="12">
    <source>
        <dbReference type="PIRSR" id="PIRSR000114-3"/>
    </source>
</evidence>
<evidence type="ECO:0000256" key="8">
    <source>
        <dbReference type="ARBA" id="ARBA00023264"/>
    </source>
</evidence>
<comment type="similarity">
    <text evidence="1 9 13">Belongs to the NAD-dependent glycerol-3-phosphate dehydrogenase family.</text>
</comment>
<dbReference type="SUPFAM" id="SSF51735">
    <property type="entry name" value="NAD(P)-binding Rossmann-fold domains"/>
    <property type="match status" value="1"/>
</dbReference>
<dbReference type="GO" id="GO:0046167">
    <property type="term" value="P:glycerol-3-phosphate biosynthetic process"/>
    <property type="evidence" value="ECO:0007669"/>
    <property type="project" value="UniProtKB-UniRule"/>
</dbReference>
<feature type="binding site" evidence="9">
    <location>
        <position position="274"/>
    </location>
    <ligand>
        <name>NADPH</name>
        <dbReference type="ChEBI" id="CHEBI:57783"/>
    </ligand>
</feature>
<dbReference type="PIRSF" id="PIRSF000114">
    <property type="entry name" value="Glycerol-3-P_dh"/>
    <property type="match status" value="1"/>
</dbReference>
<keyword evidence="18" id="KW-1185">Reference proteome</keyword>
<feature type="binding site" evidence="12">
    <location>
        <begin position="18"/>
        <end position="23"/>
    </location>
    <ligand>
        <name>NAD(+)</name>
        <dbReference type="ChEBI" id="CHEBI:57540"/>
    </ligand>
</feature>
<feature type="binding site" evidence="9">
    <location>
        <position position="263"/>
    </location>
    <ligand>
        <name>sn-glycerol 3-phosphate</name>
        <dbReference type="ChEBI" id="CHEBI:57597"/>
    </ligand>
</feature>
<evidence type="ECO:0000256" key="10">
    <source>
        <dbReference type="PIRSR" id="PIRSR000114-1"/>
    </source>
</evidence>
<dbReference type="GO" id="GO:0005975">
    <property type="term" value="P:carbohydrate metabolic process"/>
    <property type="evidence" value="ECO:0007669"/>
    <property type="project" value="InterPro"/>
</dbReference>
<reference evidence="18" key="1">
    <citation type="submission" date="2016-10" db="EMBL/GenBank/DDBJ databases">
        <authorList>
            <person name="Varghese N."/>
            <person name="Submissions S."/>
        </authorList>
    </citation>
    <scope>NUCLEOTIDE SEQUENCE [LARGE SCALE GENOMIC DNA]</scope>
    <source>
        <strain evidence="18">DSM 19315</strain>
    </source>
</reference>
<keyword evidence="8 9" id="KW-1208">Phospholipid metabolism</keyword>
<feature type="binding site" evidence="9">
    <location>
        <position position="111"/>
    </location>
    <ligand>
        <name>sn-glycerol 3-phosphate</name>
        <dbReference type="ChEBI" id="CHEBI:57597"/>
    </ligand>
</feature>
<feature type="binding site" evidence="9">
    <location>
        <position position="273"/>
    </location>
    <ligand>
        <name>sn-glycerol 3-phosphate</name>
        <dbReference type="ChEBI" id="CHEBI:57597"/>
    </ligand>
</feature>